<dbReference type="AlphaFoldDB" id="A0A1G9UMS6"/>
<dbReference type="RefSeq" id="WP_089697534.1">
    <property type="nucleotide sequence ID" value="NZ_FNHL01000002.1"/>
</dbReference>
<dbReference type="Proteomes" id="UP000199451">
    <property type="component" value="Unassembled WGS sequence"/>
</dbReference>
<feature type="transmembrane region" description="Helical" evidence="2">
    <location>
        <begin position="7"/>
        <end position="27"/>
    </location>
</feature>
<sequence>MSTQSGLAGLGLLGIIVIGVLVGGVFFGTQSDDAATADAAQSFEIGNVSTSHEDGLLRVSAEVTNPTPDARTGTVSLRFDADGDGTFETTSERREVTFNGAERLLVTFEQGTERMSSGQYRYAVFADGNEETGEQHHAVTVDIQQPPRFQLSAVPTDPDVVSGDTLTVSFDVTNLGDEARSRLVSLVVDTDGDGSFDTSEALNVTVLELGANQTKTVSLSASTETLPLGTHAYRVQTETDARDGQLTVLQPATFGVEFASVPDNVTRGEPLNATVMLTNTGEVAGTTTFAVGFEDGHQNPTENVTLAAGEQLVRNVSLATANESRGNTTVVATVADVNDAATVYVKDSQFEVSRLRHDKRSYNGDDLSVEIEARITNTGDVEDRQTVWLQLDLDGDDRPERIGLNESLKLGVGEQEWVSFELATEMKSGDTPLKLPVGTYVYGIFTDYEGETDAFAVEGDPDRSSSSGGSDGGDDTADDDTEPSRIATLSEITQSKYGIYYEDLSGETIAQVDELYSRQPFAPGYTVTDVLTREEIARQTYGVETPTRHFDFGSLDVELQQQIEADFDAQFTSDDGDRYESWEELAQSMYGTDFDSLNADQKQAVKERYDEQFE</sequence>
<keyword evidence="2" id="KW-1133">Transmembrane helix</keyword>
<organism evidence="3 4">
    <name type="scientific">Halogranum gelatinilyticum</name>
    <dbReference type="NCBI Taxonomy" id="660521"/>
    <lineage>
        <taxon>Archaea</taxon>
        <taxon>Methanobacteriati</taxon>
        <taxon>Methanobacteriota</taxon>
        <taxon>Stenosarchaea group</taxon>
        <taxon>Halobacteria</taxon>
        <taxon>Halobacteriales</taxon>
        <taxon>Haloferacaceae</taxon>
    </lineage>
</organism>
<dbReference type="EMBL" id="FNHL01000002">
    <property type="protein sequence ID" value="SDM61209.1"/>
    <property type="molecule type" value="Genomic_DNA"/>
</dbReference>
<reference evidence="4" key="1">
    <citation type="submission" date="2016-10" db="EMBL/GenBank/DDBJ databases">
        <authorList>
            <person name="Varghese N."/>
            <person name="Submissions S."/>
        </authorList>
    </citation>
    <scope>NUCLEOTIDE SEQUENCE [LARGE SCALE GENOMIC DNA]</scope>
    <source>
        <strain evidence="4">CGMCC 1.10119</strain>
    </source>
</reference>
<evidence type="ECO:0000256" key="2">
    <source>
        <dbReference type="SAM" id="Phobius"/>
    </source>
</evidence>
<feature type="compositionally biased region" description="Acidic residues" evidence="1">
    <location>
        <begin position="472"/>
        <end position="481"/>
    </location>
</feature>
<dbReference type="OrthoDB" id="221107at2157"/>
<keyword evidence="2" id="KW-0472">Membrane</keyword>
<protein>
    <recommendedName>
        <fullName evidence="5">CARDB protein</fullName>
    </recommendedName>
</protein>
<evidence type="ECO:0000313" key="3">
    <source>
        <dbReference type="EMBL" id="SDM61209.1"/>
    </source>
</evidence>
<accession>A0A1G9UMS6</accession>
<keyword evidence="4" id="KW-1185">Reference proteome</keyword>
<feature type="region of interest" description="Disordered" evidence="1">
    <location>
        <begin position="455"/>
        <end position="484"/>
    </location>
</feature>
<name>A0A1G9UMS6_9EURY</name>
<dbReference type="InterPro" id="IPR013783">
    <property type="entry name" value="Ig-like_fold"/>
</dbReference>
<evidence type="ECO:0000313" key="4">
    <source>
        <dbReference type="Proteomes" id="UP000199451"/>
    </source>
</evidence>
<evidence type="ECO:0008006" key="5">
    <source>
        <dbReference type="Google" id="ProtNLM"/>
    </source>
</evidence>
<dbReference type="Gene3D" id="2.60.40.10">
    <property type="entry name" value="Immunoglobulins"/>
    <property type="match status" value="1"/>
</dbReference>
<evidence type="ECO:0000256" key="1">
    <source>
        <dbReference type="SAM" id="MobiDB-lite"/>
    </source>
</evidence>
<keyword evidence="2" id="KW-0812">Transmembrane</keyword>
<proteinExistence type="predicted"/>
<gene>
    <name evidence="3" type="ORF">SAMN04487949_2255</name>
</gene>